<dbReference type="Proteomes" id="UP000699462">
    <property type="component" value="Unassembled WGS sequence"/>
</dbReference>
<dbReference type="PROSITE" id="PS00633">
    <property type="entry name" value="BROMODOMAIN_1"/>
    <property type="match status" value="1"/>
</dbReference>
<evidence type="ECO:0008006" key="13">
    <source>
        <dbReference type="Google" id="ProtNLM"/>
    </source>
</evidence>
<feature type="compositionally biased region" description="Polar residues" evidence="8">
    <location>
        <begin position="169"/>
        <end position="186"/>
    </location>
</feature>
<feature type="compositionally biased region" description="Basic and acidic residues" evidence="8">
    <location>
        <begin position="216"/>
        <end position="227"/>
    </location>
</feature>
<dbReference type="InterPro" id="IPR011992">
    <property type="entry name" value="EF-hand-dom_pair"/>
</dbReference>
<dbReference type="GO" id="GO:0005634">
    <property type="term" value="C:nucleus"/>
    <property type="evidence" value="ECO:0007669"/>
    <property type="project" value="TreeGrafter"/>
</dbReference>
<evidence type="ECO:0000313" key="11">
    <source>
        <dbReference type="EMBL" id="KAF8565335.1"/>
    </source>
</evidence>
<dbReference type="Gene3D" id="1.20.920.10">
    <property type="entry name" value="Bromodomain-like"/>
    <property type="match status" value="1"/>
</dbReference>
<dbReference type="PANTHER" id="PTHR46453">
    <property type="entry name" value="PROTEIN KINASE C-BINDING PROTEIN 1"/>
    <property type="match status" value="1"/>
</dbReference>
<dbReference type="SUPFAM" id="SSF57903">
    <property type="entry name" value="FYVE/PHD zinc finger"/>
    <property type="match status" value="1"/>
</dbReference>
<feature type="domain" description="Bromo" evidence="9">
    <location>
        <begin position="365"/>
        <end position="435"/>
    </location>
</feature>
<feature type="domain" description="PWWP" evidence="10">
    <location>
        <begin position="537"/>
        <end position="587"/>
    </location>
</feature>
<feature type="compositionally biased region" description="Low complexity" evidence="8">
    <location>
        <begin position="812"/>
        <end position="823"/>
    </location>
</feature>
<dbReference type="InterPro" id="IPR036427">
    <property type="entry name" value="Bromodomain-like_sf"/>
</dbReference>
<evidence type="ECO:0000256" key="1">
    <source>
        <dbReference type="ARBA" id="ARBA00022723"/>
    </source>
</evidence>
<proteinExistence type="predicted"/>
<keyword evidence="5 6" id="KW-0103">Bromodomain</keyword>
<dbReference type="CDD" id="cd15538">
    <property type="entry name" value="PHD_PRKCBP1"/>
    <property type="match status" value="1"/>
</dbReference>
<dbReference type="Gene3D" id="2.30.30.140">
    <property type="match status" value="1"/>
</dbReference>
<dbReference type="EMBL" id="JTDF01006957">
    <property type="protein sequence ID" value="KAF8565335.1"/>
    <property type="molecule type" value="Genomic_DNA"/>
</dbReference>
<dbReference type="Pfam" id="PF00439">
    <property type="entry name" value="Bromodomain"/>
    <property type="match status" value="1"/>
</dbReference>
<dbReference type="InterPro" id="IPR044075">
    <property type="entry name" value="PRKCBP1_PHD"/>
</dbReference>
<evidence type="ECO:0000256" key="5">
    <source>
        <dbReference type="ARBA" id="ARBA00023117"/>
    </source>
</evidence>
<dbReference type="InterPro" id="IPR011011">
    <property type="entry name" value="Znf_FYVE_PHD"/>
</dbReference>
<evidence type="ECO:0000259" key="9">
    <source>
        <dbReference type="PROSITE" id="PS50014"/>
    </source>
</evidence>
<keyword evidence="1" id="KW-0479">Metal-binding</keyword>
<dbReference type="PRINTS" id="PR00503">
    <property type="entry name" value="BROMODOMAIN"/>
</dbReference>
<reference evidence="11 12" key="1">
    <citation type="submission" date="2019-07" db="EMBL/GenBank/DDBJ databases">
        <title>Annotation for the trematode Paragonimus westermani.</title>
        <authorList>
            <person name="Choi Y.-J."/>
        </authorList>
    </citation>
    <scope>NUCLEOTIDE SEQUENCE [LARGE SCALE GENOMIC DNA]</scope>
    <source>
        <strain evidence="11">180907_Pwestermani</strain>
    </source>
</reference>
<dbReference type="InterPro" id="IPR001965">
    <property type="entry name" value="Znf_PHD"/>
</dbReference>
<dbReference type="GO" id="GO:0008270">
    <property type="term" value="F:zinc ion binding"/>
    <property type="evidence" value="ECO:0007669"/>
    <property type="project" value="UniProtKB-KW"/>
</dbReference>
<feature type="region of interest" description="Disordered" evidence="8">
    <location>
        <begin position="811"/>
        <end position="844"/>
    </location>
</feature>
<evidence type="ECO:0000256" key="3">
    <source>
        <dbReference type="ARBA" id="ARBA00022833"/>
    </source>
</evidence>
<dbReference type="OrthoDB" id="6272564at2759"/>
<evidence type="ECO:0000256" key="6">
    <source>
        <dbReference type="PROSITE-ProRule" id="PRU00035"/>
    </source>
</evidence>
<comment type="caution">
    <text evidence="11">The sequence shown here is derived from an EMBL/GenBank/DDBJ whole genome shotgun (WGS) entry which is preliminary data.</text>
</comment>
<dbReference type="InterPro" id="IPR001487">
    <property type="entry name" value="Bromodomain"/>
</dbReference>
<gene>
    <name evidence="11" type="ORF">P879_01309</name>
</gene>
<sequence>MSHVANESANDFEADLGGRRLVIDLEAVEPSALTSKMVTLVAADLVPLSSGSSSLSGSTNGKRSQNMCAKQYTLKHVPPVSASKPGKKKRTKLPLSPQASLLNEPQIGEELRDNRTLTLNSVGAPNSMPQPIPKKPNSESTNNGFSVIKDVPNLRSDGLCNQILSDFTDTSASPLVPDSNETSSIHNDQDDPTEQADTDSSSWHPSDDQTDDDYDVEAKEMRIQERRRSGRQRMNPRGKRKIHALSDKDTEKHSDKKRFRSDSSVRSDAINLDENPQKSGVDLAPESDDYCWICHKVGQMVICSCCPRVYHPSCLCMEEFPDTWLCPECQDLTVSECLLYQQPNWRTVSASRLQRMLCFLIDRLAMQQWAEHFREPVDTEKVAGYRDIISYPMDLRTLYNRIISGRYASIQAFLGDFRWIMHNCIVFNGPNSVLTSYARLLDRACVRELALMRACPTCYENRMPALYILPSTPEKLPLLTNRDWLVTPNPSASSCTERPNTPSLLSGSDPPNCSAEQPEGFSRSLNPWWFCKLCEIVHPLVWIRLQHYPRWPAKVMAIDGDSLLVTFFGDYDVTMAPVGSAQLHSENRVGRSPMPVVGCQPVVSKSQSFDSCSTSVSVGASVAQNSAPPSPNPPVTTTSTVAVGRSWKGSVTDASVDSNFRQALAELDHYVSLVLARYPKFTLPPEPLEFSKRHVHRLYKLHSVASKTQHTLAVNRHVPTKALEAAPSEDVDKFTLQPHLSDRSGLYSEPLLTRVAASLRDASVRELTPKRMETDMKASSDPCAVDVDDDSRHDTRTINESDQPVPMECVESTAPSTASSGGTQKRPSTVLHPIPPSPHEDFSSPDQIRSMLDKFRSQFNEALQDLESKWQITRSAVDNTDPRFPTPDKLPVPIQSTMEKETQTLFKDGLQTKAEHTETSTILDKTTKSDTHQSLTSLQAAMMEGEIDRLDRENQRLNLLLAFTRAEMALETRHRIVELRRVWNFEISAILEAASKIWEQDVIRIVDAVKRKQWNDIIFNVVIWESRKPMPLLLPASTSDYADVNIEAPIPSVEFAHLSTQRNFPFPPVFSAPTVVDFANCPTEMIPMQLNLVRYIFIESTTPRSEPQIQSRQGTHYLSSTEIRKLYDSLTSARSRKVPLTQICKTLQLLGQCPTQATMKTIFDAHTPQDQPENVVPTVDLEAFTDILNEYSSSRDERFAQLNEAFLYFDKQESGVIESEILREKLLTVGDCLTEKEANEFFKEANPGTDGKLPYDAFVLRLVDAFPRPQSKRSSGRQSVKKSRGKK</sequence>
<keyword evidence="2" id="KW-0863">Zinc-finger</keyword>
<feature type="compositionally biased region" description="Basic and acidic residues" evidence="8">
    <location>
        <begin position="244"/>
        <end position="265"/>
    </location>
</feature>
<dbReference type="InterPro" id="IPR018359">
    <property type="entry name" value="Bromodomain_CS"/>
</dbReference>
<feature type="compositionally biased region" description="Polar residues" evidence="8">
    <location>
        <begin position="490"/>
        <end position="515"/>
    </location>
</feature>
<dbReference type="InterPro" id="IPR013083">
    <property type="entry name" value="Znf_RING/FYVE/PHD"/>
</dbReference>
<name>A0A8T0DBX5_9TREM</name>
<dbReference type="SUPFAM" id="SSF47370">
    <property type="entry name" value="Bromodomain"/>
    <property type="match status" value="1"/>
</dbReference>
<dbReference type="InterPro" id="IPR019786">
    <property type="entry name" value="Zinc_finger_PHD-type_CS"/>
</dbReference>
<feature type="region of interest" description="Disordered" evidence="8">
    <location>
        <begin position="772"/>
        <end position="791"/>
    </location>
</feature>
<evidence type="ECO:0000259" key="10">
    <source>
        <dbReference type="PROSITE" id="PS50812"/>
    </source>
</evidence>
<dbReference type="PANTHER" id="PTHR46453:SF5">
    <property type="entry name" value="PROTEIN KINASE C-BINDING PROTEIN 1 ISOFORM X1"/>
    <property type="match status" value="1"/>
</dbReference>
<organism evidence="11 12">
    <name type="scientific">Paragonimus westermani</name>
    <dbReference type="NCBI Taxonomy" id="34504"/>
    <lineage>
        <taxon>Eukaryota</taxon>
        <taxon>Metazoa</taxon>
        <taxon>Spiralia</taxon>
        <taxon>Lophotrochozoa</taxon>
        <taxon>Platyhelminthes</taxon>
        <taxon>Trematoda</taxon>
        <taxon>Digenea</taxon>
        <taxon>Plagiorchiida</taxon>
        <taxon>Troglotremata</taxon>
        <taxon>Troglotrematidae</taxon>
        <taxon>Paragonimus</taxon>
    </lineage>
</organism>
<dbReference type="CDD" id="cd04369">
    <property type="entry name" value="Bromodomain"/>
    <property type="match status" value="1"/>
</dbReference>
<evidence type="ECO:0000256" key="7">
    <source>
        <dbReference type="SAM" id="Coils"/>
    </source>
</evidence>
<keyword evidence="4" id="KW-0007">Acetylation</keyword>
<dbReference type="SMART" id="SM00297">
    <property type="entry name" value="BROMO"/>
    <property type="match status" value="1"/>
</dbReference>
<feature type="region of interest" description="Disordered" evidence="8">
    <location>
        <begin position="490"/>
        <end position="516"/>
    </location>
</feature>
<dbReference type="SMART" id="SM00249">
    <property type="entry name" value="PHD"/>
    <property type="match status" value="1"/>
</dbReference>
<dbReference type="Gene3D" id="1.10.238.10">
    <property type="entry name" value="EF-hand"/>
    <property type="match status" value="1"/>
</dbReference>
<dbReference type="GO" id="GO:0005737">
    <property type="term" value="C:cytoplasm"/>
    <property type="evidence" value="ECO:0007669"/>
    <property type="project" value="TreeGrafter"/>
</dbReference>
<dbReference type="SUPFAM" id="SSF63748">
    <property type="entry name" value="Tudor/PWWP/MBT"/>
    <property type="match status" value="1"/>
</dbReference>
<protein>
    <recommendedName>
        <fullName evidence="13">Protein kinase C-binding protein 1</fullName>
    </recommendedName>
</protein>
<evidence type="ECO:0000256" key="2">
    <source>
        <dbReference type="ARBA" id="ARBA00022771"/>
    </source>
</evidence>
<keyword evidence="12" id="KW-1185">Reference proteome</keyword>
<dbReference type="Gene3D" id="3.30.40.10">
    <property type="entry name" value="Zinc/RING finger domain, C3HC4 (zinc finger)"/>
    <property type="match status" value="1"/>
</dbReference>
<evidence type="ECO:0000256" key="4">
    <source>
        <dbReference type="ARBA" id="ARBA00022990"/>
    </source>
</evidence>
<keyword evidence="3" id="KW-0862">Zinc</keyword>
<evidence type="ECO:0000313" key="12">
    <source>
        <dbReference type="Proteomes" id="UP000699462"/>
    </source>
</evidence>
<evidence type="ECO:0000256" key="8">
    <source>
        <dbReference type="SAM" id="MobiDB-lite"/>
    </source>
</evidence>
<dbReference type="SUPFAM" id="SSF47473">
    <property type="entry name" value="EF-hand"/>
    <property type="match status" value="1"/>
</dbReference>
<keyword evidence="7" id="KW-0175">Coiled coil</keyword>
<accession>A0A8T0DBX5</accession>
<feature type="region of interest" description="Disordered" evidence="8">
    <location>
        <begin position="169"/>
        <end position="279"/>
    </location>
</feature>
<feature type="region of interest" description="Disordered" evidence="8">
    <location>
        <begin position="78"/>
        <end position="149"/>
    </location>
</feature>
<feature type="compositionally biased region" description="Basic residues" evidence="8">
    <location>
        <begin position="228"/>
        <end position="243"/>
    </location>
</feature>
<feature type="compositionally biased region" description="Polar residues" evidence="8">
    <location>
        <begin position="116"/>
        <end position="127"/>
    </location>
</feature>
<feature type="coiled-coil region" evidence="7">
    <location>
        <begin position="940"/>
        <end position="967"/>
    </location>
</feature>
<dbReference type="PROSITE" id="PS01359">
    <property type="entry name" value="ZF_PHD_1"/>
    <property type="match status" value="1"/>
</dbReference>
<dbReference type="PROSITE" id="PS50812">
    <property type="entry name" value="PWWP"/>
    <property type="match status" value="1"/>
</dbReference>
<dbReference type="InterPro" id="IPR000313">
    <property type="entry name" value="PWWP_dom"/>
</dbReference>
<dbReference type="PROSITE" id="PS50014">
    <property type="entry name" value="BROMODOMAIN_2"/>
    <property type="match status" value="1"/>
</dbReference>
<dbReference type="GO" id="GO:0003714">
    <property type="term" value="F:transcription corepressor activity"/>
    <property type="evidence" value="ECO:0007669"/>
    <property type="project" value="TreeGrafter"/>
</dbReference>